<evidence type="ECO:0000259" key="1">
    <source>
        <dbReference type="Pfam" id="PF03102"/>
    </source>
</evidence>
<feature type="domain" description="PseI/NeuA/B-like" evidence="1">
    <location>
        <begin position="44"/>
        <end position="248"/>
    </location>
</feature>
<gene>
    <name evidence="4" type="ORF">METZ01_LOCUS176172</name>
</gene>
<dbReference type="Pfam" id="PF03102">
    <property type="entry name" value="NeuB"/>
    <property type="match status" value="1"/>
</dbReference>
<reference evidence="4" key="1">
    <citation type="submission" date="2018-05" db="EMBL/GenBank/DDBJ databases">
        <authorList>
            <person name="Lanie J.A."/>
            <person name="Ng W.-L."/>
            <person name="Kazmierczak K.M."/>
            <person name="Andrzejewski T.M."/>
            <person name="Davidsen T.M."/>
            <person name="Wayne K.J."/>
            <person name="Tettelin H."/>
            <person name="Glass J.I."/>
            <person name="Rusch D."/>
            <person name="Podicherti R."/>
            <person name="Tsui H.-C.T."/>
            <person name="Winkler M.E."/>
        </authorList>
    </citation>
    <scope>NUCLEOTIDE SEQUENCE</scope>
</reference>
<dbReference type="InterPro" id="IPR051690">
    <property type="entry name" value="PseI-like"/>
</dbReference>
<dbReference type="SUPFAM" id="SSF51182">
    <property type="entry name" value="RmlC-like cupins"/>
    <property type="match status" value="1"/>
</dbReference>
<dbReference type="SUPFAM" id="SSF51269">
    <property type="entry name" value="AFP III-like domain"/>
    <property type="match status" value="1"/>
</dbReference>
<proteinExistence type="predicted"/>
<dbReference type="Gene3D" id="3.90.1210.10">
    <property type="entry name" value="Antifreeze-like/N-acetylneuraminic acid synthase C-terminal domain"/>
    <property type="match status" value="1"/>
</dbReference>
<organism evidence="4">
    <name type="scientific">marine metagenome</name>
    <dbReference type="NCBI Taxonomy" id="408172"/>
    <lineage>
        <taxon>unclassified sequences</taxon>
        <taxon>metagenomes</taxon>
        <taxon>ecological metagenomes</taxon>
    </lineage>
</organism>
<dbReference type="Gene3D" id="2.60.120.10">
    <property type="entry name" value="Jelly Rolls"/>
    <property type="match status" value="1"/>
</dbReference>
<protein>
    <recommendedName>
        <fullName evidence="5">AFP-like domain-containing protein</fullName>
    </recommendedName>
</protein>
<evidence type="ECO:0000259" key="2">
    <source>
        <dbReference type="Pfam" id="PF07883"/>
    </source>
</evidence>
<dbReference type="InterPro" id="IPR011051">
    <property type="entry name" value="RmlC_Cupin_sf"/>
</dbReference>
<dbReference type="EMBL" id="UINC01033673">
    <property type="protein sequence ID" value="SVB23318.1"/>
    <property type="molecule type" value="Genomic_DNA"/>
</dbReference>
<feature type="domain" description="SAF" evidence="3">
    <location>
        <begin position="283"/>
        <end position="342"/>
    </location>
</feature>
<accession>A0A382CB20</accession>
<dbReference type="InterPro" id="IPR036732">
    <property type="entry name" value="AFP_Neu5c_C_sf"/>
</dbReference>
<dbReference type="GO" id="GO:0047444">
    <property type="term" value="F:N-acylneuraminate-9-phosphate synthase activity"/>
    <property type="evidence" value="ECO:0007669"/>
    <property type="project" value="TreeGrafter"/>
</dbReference>
<dbReference type="InterPro" id="IPR013096">
    <property type="entry name" value="Cupin_2"/>
</dbReference>
<sequence length="501" mass="58314">MLKIIPENLFILEVANNHMGDLRHGINLIRVFGEVCKKYPFSFALKLQYRSLDTFIHPEMKNRFDIKYIKRFSETKLTKLNFDRLIKEVRNQGFLTISTPFDEESVGLVESQNLDIIKIASCSFTDWPLLERVVKNDKPIIASTAGASTEEIDRVVSFFSHRKKEFALMHCVAQYPTPDENMNLAQINYLQKRYPNIRIGFSTHENPAYTKFISMAIAMGANIFERHIGVPTEKYKINNYSSTPEQIDAWLSEALNSIKICGIDNKRSTVNTNEKENLKSLQRGVYVNRSVNKGEIIKNEDVYFAFPPQENQYTANNWSKYLKYEVIKKIKKNSAIKTDNIKYLDTREKVWKIVKKVRGFLRETQTVIPSGSELEISHHYGLENFDKFGLIMSTIVNRDYCKKLLLLFPDQVHPEQYHNKKEETFHVLYGKIKLELNGKARICTPGDVVTILPKVRHTFSSEHGAIIEEISSSHYQEDSYYTDPKIMKNKNRKTLLSYWME</sequence>
<name>A0A382CB20_9ZZZZ</name>
<dbReference type="InterPro" id="IPR013974">
    <property type="entry name" value="SAF"/>
</dbReference>
<dbReference type="PANTHER" id="PTHR42966">
    <property type="entry name" value="N-ACETYLNEURAMINATE SYNTHASE"/>
    <property type="match status" value="1"/>
</dbReference>
<dbReference type="GO" id="GO:0016051">
    <property type="term" value="P:carbohydrate biosynthetic process"/>
    <property type="evidence" value="ECO:0007669"/>
    <property type="project" value="InterPro"/>
</dbReference>
<dbReference type="Gene3D" id="3.20.20.70">
    <property type="entry name" value="Aldolase class I"/>
    <property type="match status" value="1"/>
</dbReference>
<dbReference type="InterPro" id="IPR013132">
    <property type="entry name" value="PseI/NeuA/B-like_N"/>
</dbReference>
<dbReference type="InterPro" id="IPR013785">
    <property type="entry name" value="Aldolase_TIM"/>
</dbReference>
<dbReference type="SUPFAM" id="SSF51569">
    <property type="entry name" value="Aldolase"/>
    <property type="match status" value="1"/>
</dbReference>
<dbReference type="InterPro" id="IPR014710">
    <property type="entry name" value="RmlC-like_jellyroll"/>
</dbReference>
<evidence type="ECO:0000313" key="4">
    <source>
        <dbReference type="EMBL" id="SVB23318.1"/>
    </source>
</evidence>
<evidence type="ECO:0008006" key="5">
    <source>
        <dbReference type="Google" id="ProtNLM"/>
    </source>
</evidence>
<dbReference type="PANTHER" id="PTHR42966:SF1">
    <property type="entry name" value="SIALIC ACID SYNTHASE"/>
    <property type="match status" value="1"/>
</dbReference>
<feature type="domain" description="Cupin type-2" evidence="2">
    <location>
        <begin position="409"/>
        <end position="462"/>
    </location>
</feature>
<dbReference type="Pfam" id="PF07883">
    <property type="entry name" value="Cupin_2"/>
    <property type="match status" value="1"/>
</dbReference>
<dbReference type="CDD" id="cd11611">
    <property type="entry name" value="SAF"/>
    <property type="match status" value="1"/>
</dbReference>
<dbReference type="AlphaFoldDB" id="A0A382CB20"/>
<dbReference type="Pfam" id="PF08666">
    <property type="entry name" value="SAF"/>
    <property type="match status" value="1"/>
</dbReference>
<evidence type="ECO:0000259" key="3">
    <source>
        <dbReference type="Pfam" id="PF08666"/>
    </source>
</evidence>